<dbReference type="Proteomes" id="UP000501849">
    <property type="component" value="Chromosome"/>
</dbReference>
<dbReference type="KEGG" id="mfre:EXE63_14525"/>
<feature type="domain" description="DUF1023" evidence="1">
    <location>
        <begin position="310"/>
        <end position="478"/>
    </location>
</feature>
<dbReference type="RefSeq" id="WP_168142502.1">
    <property type="nucleotide sequence ID" value="NZ_CBCSDT010000064.1"/>
</dbReference>
<protein>
    <recommendedName>
        <fullName evidence="1">DUF1023 domain-containing protein</fullName>
    </recommendedName>
</protein>
<keyword evidence="3" id="KW-1185">Reference proteome</keyword>
<dbReference type="Pfam" id="PF06259">
    <property type="entry name" value="Abhydrolase_8"/>
    <property type="match status" value="1"/>
</dbReference>
<name>A0A6H0S697_9MYCO</name>
<dbReference type="InterPro" id="IPR010427">
    <property type="entry name" value="DUF1023"/>
</dbReference>
<organism evidence="2 3">
    <name type="scientific">Mycolicibacterium frederiksbergense</name>
    <dbReference type="NCBI Taxonomy" id="117567"/>
    <lineage>
        <taxon>Bacteria</taxon>
        <taxon>Bacillati</taxon>
        <taxon>Actinomycetota</taxon>
        <taxon>Actinomycetes</taxon>
        <taxon>Mycobacteriales</taxon>
        <taxon>Mycobacteriaceae</taxon>
        <taxon>Mycolicibacterium</taxon>
    </lineage>
</organism>
<dbReference type="EMBL" id="CP038799">
    <property type="protein sequence ID" value="QIV81959.1"/>
    <property type="molecule type" value="Genomic_DNA"/>
</dbReference>
<proteinExistence type="predicted"/>
<accession>A0A6H0S697</accession>
<dbReference type="AlphaFoldDB" id="A0A6H0S697"/>
<evidence type="ECO:0000259" key="1">
    <source>
        <dbReference type="Pfam" id="PF06259"/>
    </source>
</evidence>
<reference evidence="2 3" key="1">
    <citation type="submission" date="2019-04" db="EMBL/GenBank/DDBJ databases">
        <title>Draft, Whole-Genome Sequence of the Anthracene-degrading Mycobacterium frederiksbergense LB501T, Isolated from a Polycyclic Aromatic Hydrocarbon (PAH)-Contaminated Soil.</title>
        <authorList>
            <person name="Augelletti F."/>
        </authorList>
    </citation>
    <scope>NUCLEOTIDE SEQUENCE [LARGE SCALE GENOMIC DNA]</scope>
    <source>
        <strain evidence="2 3">LB 501T</strain>
    </source>
</reference>
<evidence type="ECO:0000313" key="2">
    <source>
        <dbReference type="EMBL" id="QIV81959.1"/>
    </source>
</evidence>
<gene>
    <name evidence="2" type="ORF">EXE63_14525</name>
</gene>
<sequence>MSISVEEIDRWDAGDVREVFHATRSRAEAAREAADGIAELPAFGSWGGDASEAAKDALGRTRLDLDAHGNESLAVARAAGTAADDIEHVKSRLSQLRDEAERLGMVVDPVTNTVEPGPGAAGADPMEIALKQMQLQPGLDAVIAEAARIDQELARAINMAIGESPIADAPHDHRPEIQEALGRPLPADPQQFNDLWEQLTPEQKDWFYERDHSIGNHPGMPFADKNTYNRRHLDELMQTEQGTIDHMQSRFDDLARRVYLGDHSAATGNELAALGPQLATARHRMNGYTAVDGVLEGRGGAPRLLAMIDDHGRAAVSIGNPDTASHTATFVPGTGQDLGAFHGSDRKSEEMFAAALRANPALSSHDVAVTTWMGYDRPMNLGEAAFPGRAEAGGAGLDSFIDGMHASHTGAVPAVDTVIGHSYGSTLVGGAATGGNHLAADNVIAVGSPGMLTDHASNLSLAEGANVYSMTARNDIISWATDTTLGADPFATDFGATRLLSDPGTSWDPTEIIGSVGAHSSYWDSQSNPALQNMGAIIAGLPPAQIVTPDGGIAPGS</sequence>
<evidence type="ECO:0000313" key="3">
    <source>
        <dbReference type="Proteomes" id="UP000501849"/>
    </source>
</evidence>